<dbReference type="GO" id="GO:0003700">
    <property type="term" value="F:DNA-binding transcription factor activity"/>
    <property type="evidence" value="ECO:0007669"/>
    <property type="project" value="InterPro"/>
</dbReference>
<evidence type="ECO:0000259" key="1">
    <source>
        <dbReference type="SMART" id="SM00418"/>
    </source>
</evidence>
<dbReference type="Pfam" id="PF12840">
    <property type="entry name" value="HTH_20"/>
    <property type="match status" value="1"/>
</dbReference>
<name>A0A917BG24_9ACTN</name>
<organism evidence="2 3">
    <name type="scientific">Marmoricola endophyticus</name>
    <dbReference type="NCBI Taxonomy" id="2040280"/>
    <lineage>
        <taxon>Bacteria</taxon>
        <taxon>Bacillati</taxon>
        <taxon>Actinomycetota</taxon>
        <taxon>Actinomycetes</taxon>
        <taxon>Propionibacteriales</taxon>
        <taxon>Nocardioidaceae</taxon>
        <taxon>Marmoricola</taxon>
    </lineage>
</organism>
<feature type="domain" description="HTH arsR-type" evidence="1">
    <location>
        <begin position="5"/>
        <end position="84"/>
    </location>
</feature>
<dbReference type="CDD" id="cd00090">
    <property type="entry name" value="HTH_ARSR"/>
    <property type="match status" value="1"/>
</dbReference>
<accession>A0A917BG24</accession>
<reference evidence="2" key="2">
    <citation type="submission" date="2020-09" db="EMBL/GenBank/DDBJ databases">
        <authorList>
            <person name="Sun Q."/>
            <person name="Zhou Y."/>
        </authorList>
    </citation>
    <scope>NUCLEOTIDE SEQUENCE</scope>
    <source>
        <strain evidence="2">CGMCC 1.16067</strain>
    </source>
</reference>
<dbReference type="EMBL" id="BMKQ01000001">
    <property type="protein sequence ID" value="GGF41238.1"/>
    <property type="molecule type" value="Genomic_DNA"/>
</dbReference>
<dbReference type="InterPro" id="IPR036388">
    <property type="entry name" value="WH-like_DNA-bd_sf"/>
</dbReference>
<dbReference type="InterPro" id="IPR036390">
    <property type="entry name" value="WH_DNA-bd_sf"/>
</dbReference>
<evidence type="ECO:0000313" key="2">
    <source>
        <dbReference type="EMBL" id="GGF41238.1"/>
    </source>
</evidence>
<dbReference type="InterPro" id="IPR001845">
    <property type="entry name" value="HTH_ArsR_DNA-bd_dom"/>
</dbReference>
<keyword evidence="3" id="KW-1185">Reference proteome</keyword>
<dbReference type="Proteomes" id="UP000649179">
    <property type="component" value="Unassembled WGS sequence"/>
</dbReference>
<sequence>MVSIDTLVAVHHPVRRRIVDRLVLDGPAQVGTLARELDEQIGSISHHLRILERVEVVVRAPELSTDGRTSWWRASTTSFSWAVDDFADRPADQHRARVADRLNAERHFTKLADWKRREAAAPEAWRRAAYSTDSLGRATAVELEELMRRLVRTVAEWKADIDLDDGQEREPVFMFSHGFPSRP</sequence>
<comment type="caution">
    <text evidence="2">The sequence shown here is derived from an EMBL/GenBank/DDBJ whole genome shotgun (WGS) entry which is preliminary data.</text>
</comment>
<protein>
    <recommendedName>
        <fullName evidence="1">HTH arsR-type domain-containing protein</fullName>
    </recommendedName>
</protein>
<dbReference type="SUPFAM" id="SSF46785">
    <property type="entry name" value="Winged helix' DNA-binding domain"/>
    <property type="match status" value="1"/>
</dbReference>
<gene>
    <name evidence="2" type="ORF">GCM10011519_13750</name>
</gene>
<dbReference type="AlphaFoldDB" id="A0A917BG24"/>
<evidence type="ECO:0000313" key="3">
    <source>
        <dbReference type="Proteomes" id="UP000649179"/>
    </source>
</evidence>
<proteinExistence type="predicted"/>
<dbReference type="Gene3D" id="1.10.10.10">
    <property type="entry name" value="Winged helix-like DNA-binding domain superfamily/Winged helix DNA-binding domain"/>
    <property type="match status" value="1"/>
</dbReference>
<dbReference type="InterPro" id="IPR011991">
    <property type="entry name" value="ArsR-like_HTH"/>
</dbReference>
<dbReference type="RefSeq" id="WP_188779111.1">
    <property type="nucleotide sequence ID" value="NZ_BMKQ01000001.1"/>
</dbReference>
<dbReference type="SMART" id="SM00418">
    <property type="entry name" value="HTH_ARSR"/>
    <property type="match status" value="1"/>
</dbReference>
<reference evidence="2" key="1">
    <citation type="journal article" date="2014" name="Int. J. Syst. Evol. Microbiol.">
        <title>Complete genome sequence of Corynebacterium casei LMG S-19264T (=DSM 44701T), isolated from a smear-ripened cheese.</title>
        <authorList>
            <consortium name="US DOE Joint Genome Institute (JGI-PGF)"/>
            <person name="Walter F."/>
            <person name="Albersmeier A."/>
            <person name="Kalinowski J."/>
            <person name="Ruckert C."/>
        </authorList>
    </citation>
    <scope>NUCLEOTIDE SEQUENCE</scope>
    <source>
        <strain evidence="2">CGMCC 1.16067</strain>
    </source>
</reference>